<reference evidence="1" key="1">
    <citation type="submission" date="2023-03" db="EMBL/GenBank/DDBJ databases">
        <title>Chromosome-level genomes of two armyworms, Mythimna separata and Mythimna loreyi, provide insights into the biosynthesis and reception of sex pheromones.</title>
        <authorList>
            <person name="Zhao H."/>
        </authorList>
    </citation>
    <scope>NUCLEOTIDE SEQUENCE</scope>
    <source>
        <strain evidence="1">BeijingLab</strain>
    </source>
</reference>
<keyword evidence="2" id="KW-1185">Reference proteome</keyword>
<comment type="caution">
    <text evidence="1">The sequence shown here is derived from an EMBL/GenBank/DDBJ whole genome shotgun (WGS) entry which is preliminary data.</text>
</comment>
<protein>
    <submittedName>
        <fullName evidence="1">Uncharacterized protein</fullName>
    </submittedName>
</protein>
<sequence length="303" mass="33894">MRRSRLSQIDDNSILCEYCFTSAANLLSSESRAVSEDHCVWCQRSIVGCHSHSLPNGPERDDIARRILPRQIQPANRVCYACWLAARRNVQRAQQQQLMRMAHMTSSTPPSPPQPEPSTSQSEPSTSQPESSTLQDDPRGAWCQASLARRHSHSLPEGPERDYIAQRISPRLITTHSRVCYRCWLSARRNSRSVVEEVADASTDNASNVMSLTTLPNFRRTSNSERSCFVHGCINVERHAVPKFLSPEVVVACVVLDNLCIELDEVEPPDDIVIDGDDGHFLHIGEQSVETSVRTTIVSSVFS</sequence>
<gene>
    <name evidence="1" type="ORF">PYW08_008867</name>
</gene>
<name>A0ACC2QA81_9NEOP</name>
<evidence type="ECO:0000313" key="1">
    <source>
        <dbReference type="EMBL" id="KAJ8711913.1"/>
    </source>
</evidence>
<organism evidence="1 2">
    <name type="scientific">Mythimna loreyi</name>
    <dbReference type="NCBI Taxonomy" id="667449"/>
    <lineage>
        <taxon>Eukaryota</taxon>
        <taxon>Metazoa</taxon>
        <taxon>Ecdysozoa</taxon>
        <taxon>Arthropoda</taxon>
        <taxon>Hexapoda</taxon>
        <taxon>Insecta</taxon>
        <taxon>Pterygota</taxon>
        <taxon>Neoptera</taxon>
        <taxon>Endopterygota</taxon>
        <taxon>Lepidoptera</taxon>
        <taxon>Glossata</taxon>
        <taxon>Ditrysia</taxon>
        <taxon>Noctuoidea</taxon>
        <taxon>Noctuidae</taxon>
        <taxon>Noctuinae</taxon>
        <taxon>Hadenini</taxon>
        <taxon>Mythimna</taxon>
    </lineage>
</organism>
<dbReference type="Proteomes" id="UP001231649">
    <property type="component" value="Chromosome 22"/>
</dbReference>
<proteinExistence type="predicted"/>
<evidence type="ECO:0000313" key="2">
    <source>
        <dbReference type="Proteomes" id="UP001231649"/>
    </source>
</evidence>
<dbReference type="EMBL" id="CM056798">
    <property type="protein sequence ID" value="KAJ8711913.1"/>
    <property type="molecule type" value="Genomic_DNA"/>
</dbReference>
<accession>A0ACC2QA81</accession>